<sequence length="57" mass="6367">MEMADCVREGMEGLNIVPIIAGLGSTFLLFAVIGSMLFVFFRMKKRTRRGNSSLRTP</sequence>
<protein>
    <submittedName>
        <fullName evidence="2">Uncharacterized protein</fullName>
    </submittedName>
</protein>
<evidence type="ECO:0000313" key="2">
    <source>
        <dbReference type="EMBL" id="CAG7825312.1"/>
    </source>
</evidence>
<accession>A0A8J2PDW0</accession>
<organism evidence="2 3">
    <name type="scientific">Allacma fusca</name>
    <dbReference type="NCBI Taxonomy" id="39272"/>
    <lineage>
        <taxon>Eukaryota</taxon>
        <taxon>Metazoa</taxon>
        <taxon>Ecdysozoa</taxon>
        <taxon>Arthropoda</taxon>
        <taxon>Hexapoda</taxon>
        <taxon>Collembola</taxon>
        <taxon>Symphypleona</taxon>
        <taxon>Sminthuridae</taxon>
        <taxon>Allacma</taxon>
    </lineage>
</organism>
<comment type="caution">
    <text evidence="2">The sequence shown here is derived from an EMBL/GenBank/DDBJ whole genome shotgun (WGS) entry which is preliminary data.</text>
</comment>
<keyword evidence="1" id="KW-1133">Transmembrane helix</keyword>
<dbReference type="Proteomes" id="UP000708208">
    <property type="component" value="Unassembled WGS sequence"/>
</dbReference>
<keyword evidence="3" id="KW-1185">Reference proteome</keyword>
<proteinExistence type="predicted"/>
<feature type="transmembrane region" description="Helical" evidence="1">
    <location>
        <begin position="16"/>
        <end position="41"/>
    </location>
</feature>
<dbReference type="AlphaFoldDB" id="A0A8J2PDW0"/>
<reference evidence="2" key="1">
    <citation type="submission" date="2021-06" db="EMBL/GenBank/DDBJ databases">
        <authorList>
            <person name="Hodson N. C."/>
            <person name="Mongue J. A."/>
            <person name="Jaron S. K."/>
        </authorList>
    </citation>
    <scope>NUCLEOTIDE SEQUENCE</scope>
</reference>
<gene>
    <name evidence="2" type="ORF">AFUS01_LOCUS35429</name>
</gene>
<name>A0A8J2PDW0_9HEXA</name>
<evidence type="ECO:0000313" key="3">
    <source>
        <dbReference type="Proteomes" id="UP000708208"/>
    </source>
</evidence>
<keyword evidence="1" id="KW-0472">Membrane</keyword>
<keyword evidence="1" id="KW-0812">Transmembrane</keyword>
<dbReference type="EMBL" id="CAJVCH010535732">
    <property type="protein sequence ID" value="CAG7825312.1"/>
    <property type="molecule type" value="Genomic_DNA"/>
</dbReference>
<evidence type="ECO:0000256" key="1">
    <source>
        <dbReference type="SAM" id="Phobius"/>
    </source>
</evidence>
<feature type="non-terminal residue" evidence="2">
    <location>
        <position position="1"/>
    </location>
</feature>